<dbReference type="InterPro" id="IPR050222">
    <property type="entry name" value="MATE_MdtK"/>
</dbReference>
<dbReference type="GO" id="GO:0006811">
    <property type="term" value="P:monoatomic ion transport"/>
    <property type="evidence" value="ECO:0007669"/>
    <property type="project" value="UniProtKB-KW"/>
</dbReference>
<dbReference type="GO" id="GO:0015297">
    <property type="term" value="F:antiporter activity"/>
    <property type="evidence" value="ECO:0007669"/>
    <property type="project" value="UniProtKB-KW"/>
</dbReference>
<evidence type="ECO:0000313" key="11">
    <source>
        <dbReference type="EMBL" id="QLG28248.1"/>
    </source>
</evidence>
<evidence type="ECO:0000256" key="10">
    <source>
        <dbReference type="SAM" id="Phobius"/>
    </source>
</evidence>
<feature type="transmembrane region" description="Helical" evidence="10">
    <location>
        <begin position="286"/>
        <end position="309"/>
    </location>
</feature>
<dbReference type="GeneID" id="56029592"/>
<dbReference type="PANTHER" id="PTHR43298">
    <property type="entry name" value="MULTIDRUG RESISTANCE PROTEIN NORM-RELATED"/>
    <property type="match status" value="1"/>
</dbReference>
<feature type="transmembrane region" description="Helical" evidence="10">
    <location>
        <begin position="196"/>
        <end position="220"/>
    </location>
</feature>
<evidence type="ECO:0000256" key="5">
    <source>
        <dbReference type="ARBA" id="ARBA00022692"/>
    </source>
</evidence>
<gene>
    <name evidence="11" type="ORF">HUG10_12125</name>
</gene>
<feature type="transmembrane region" description="Helical" evidence="10">
    <location>
        <begin position="403"/>
        <end position="420"/>
    </location>
</feature>
<evidence type="ECO:0000313" key="12">
    <source>
        <dbReference type="Proteomes" id="UP000509750"/>
    </source>
</evidence>
<dbReference type="Proteomes" id="UP000509750">
    <property type="component" value="Chromosome"/>
</dbReference>
<keyword evidence="6 10" id="KW-1133">Transmembrane helix</keyword>
<dbReference type="PANTHER" id="PTHR43298:SF2">
    <property type="entry name" value="FMN_FAD EXPORTER YEEO-RELATED"/>
    <property type="match status" value="1"/>
</dbReference>
<keyword evidence="12" id="KW-1185">Reference proteome</keyword>
<keyword evidence="2" id="KW-0813">Transport</keyword>
<feature type="transmembrane region" description="Helical" evidence="10">
    <location>
        <begin position="94"/>
        <end position="118"/>
    </location>
</feature>
<keyword evidence="5 10" id="KW-0812">Transmembrane</keyword>
<dbReference type="InterPro" id="IPR002528">
    <property type="entry name" value="MATE_fam"/>
</dbReference>
<dbReference type="NCBIfam" id="TIGR00797">
    <property type="entry name" value="matE"/>
    <property type="match status" value="1"/>
</dbReference>
<feature type="transmembrane region" description="Helical" evidence="10">
    <location>
        <begin position="426"/>
        <end position="446"/>
    </location>
</feature>
<dbReference type="EMBL" id="CP058529">
    <property type="protein sequence ID" value="QLG28248.1"/>
    <property type="molecule type" value="Genomic_DNA"/>
</dbReference>
<dbReference type="RefSeq" id="WP_179169823.1">
    <property type="nucleotide sequence ID" value="NZ_CP058529.1"/>
</dbReference>
<feature type="transmembrane region" description="Helical" evidence="10">
    <location>
        <begin position="321"/>
        <end position="342"/>
    </location>
</feature>
<keyword evidence="8 10" id="KW-0472">Membrane</keyword>
<evidence type="ECO:0000256" key="3">
    <source>
        <dbReference type="ARBA" id="ARBA00022449"/>
    </source>
</evidence>
<keyword evidence="3" id="KW-0050">Antiport</keyword>
<evidence type="ECO:0000256" key="7">
    <source>
        <dbReference type="ARBA" id="ARBA00023065"/>
    </source>
</evidence>
<feature type="transmembrane region" description="Helical" evidence="10">
    <location>
        <begin position="362"/>
        <end position="382"/>
    </location>
</feature>
<accession>A0A7D5GFH6</accession>
<comment type="subcellular location">
    <subcellularLocation>
        <location evidence="1">Cell membrane</location>
        <topology evidence="1">Multi-pass membrane protein</topology>
    </subcellularLocation>
</comment>
<evidence type="ECO:0000256" key="9">
    <source>
        <dbReference type="ARBA" id="ARBA00031636"/>
    </source>
</evidence>
<feature type="transmembrane region" description="Helical" evidence="10">
    <location>
        <begin position="259"/>
        <end position="280"/>
    </location>
</feature>
<evidence type="ECO:0000256" key="8">
    <source>
        <dbReference type="ARBA" id="ARBA00023136"/>
    </source>
</evidence>
<dbReference type="OrthoDB" id="214119at2157"/>
<reference evidence="11 12" key="1">
    <citation type="submission" date="2020-07" db="EMBL/GenBank/DDBJ databases">
        <title>Gai3-2, isolated from salt lake.</title>
        <authorList>
            <person name="Cui H."/>
            <person name="Shi X."/>
        </authorList>
    </citation>
    <scope>NUCLEOTIDE SEQUENCE [LARGE SCALE GENOMIC DNA]</scope>
    <source>
        <strain evidence="11 12">Gai3-2</strain>
    </source>
</reference>
<dbReference type="InterPro" id="IPR048279">
    <property type="entry name" value="MdtK-like"/>
</dbReference>
<feature type="transmembrane region" description="Helical" evidence="10">
    <location>
        <begin position="168"/>
        <end position="190"/>
    </location>
</feature>
<keyword evidence="7" id="KW-0406">Ion transport</keyword>
<dbReference type="GO" id="GO:0005886">
    <property type="term" value="C:plasma membrane"/>
    <property type="evidence" value="ECO:0007669"/>
    <property type="project" value="UniProtKB-SubCell"/>
</dbReference>
<feature type="transmembrane region" description="Helical" evidence="10">
    <location>
        <begin position="17"/>
        <end position="38"/>
    </location>
</feature>
<sequence>MLDVSSKDITEGSLGRALAFLSVPIVAQQLALVAQQVIDVFWIGRLGEDQVAAVGLVMPLLGLFAAGTMAVFLGGQIVVSQRVGADDLPGSRRAAFHALVGAGVVGLLLAGVVNAFALDITQLFQPGDRVAQLGAIYLGTMVLSYTFSGMSDAMEAAFVGSGDSRTPLVVNLVAIVVNVVLDPILMFGMWRFDAYGIAGAAYATLVAYAVGLLIALGVALSGRGGFTLTRNAVGIDVDEFRALLDVGAPKAAQESGRQIARLVMVSIISVTGGGAALAAYTVGARISTVAFVPAIGLGSAGTTLVGQNLGADRPDRATRATWLGVGVGAVGVGVLGIVQWFVPGFLAEVFVPGIEGETLEYTIAYLQILALGYWALGAIYTVEAGFNGAGRTSISMYSTMLQYWTVRIPVAAVLAFGLGYGAHGPFWAVTVSNVVAAVGLCAYFRYSTDNGMLDRAATSSCGADAAD</sequence>
<dbReference type="GO" id="GO:0042910">
    <property type="term" value="F:xenobiotic transmembrane transporter activity"/>
    <property type="evidence" value="ECO:0007669"/>
    <property type="project" value="InterPro"/>
</dbReference>
<dbReference type="Pfam" id="PF01554">
    <property type="entry name" value="MatE"/>
    <property type="match status" value="2"/>
</dbReference>
<evidence type="ECO:0000256" key="1">
    <source>
        <dbReference type="ARBA" id="ARBA00004651"/>
    </source>
</evidence>
<feature type="transmembrane region" description="Helical" evidence="10">
    <location>
        <begin position="130"/>
        <end position="147"/>
    </location>
</feature>
<proteinExistence type="predicted"/>
<name>A0A7D5GFH6_9EURY</name>
<dbReference type="PIRSF" id="PIRSF006603">
    <property type="entry name" value="DinF"/>
    <property type="match status" value="1"/>
</dbReference>
<protein>
    <recommendedName>
        <fullName evidence="9">Multidrug-efflux transporter</fullName>
    </recommendedName>
</protein>
<evidence type="ECO:0000256" key="2">
    <source>
        <dbReference type="ARBA" id="ARBA00022448"/>
    </source>
</evidence>
<feature type="transmembrane region" description="Helical" evidence="10">
    <location>
        <begin position="50"/>
        <end position="73"/>
    </location>
</feature>
<organism evidence="11 12">
    <name type="scientific">Halorarum halophilum</name>
    <dbReference type="NCBI Taxonomy" id="2743090"/>
    <lineage>
        <taxon>Archaea</taxon>
        <taxon>Methanobacteriati</taxon>
        <taxon>Methanobacteriota</taxon>
        <taxon>Stenosarchaea group</taxon>
        <taxon>Halobacteria</taxon>
        <taxon>Halobacteriales</taxon>
        <taxon>Haloferacaceae</taxon>
        <taxon>Halorarum</taxon>
    </lineage>
</organism>
<evidence type="ECO:0000256" key="6">
    <source>
        <dbReference type="ARBA" id="ARBA00022989"/>
    </source>
</evidence>
<evidence type="ECO:0000256" key="4">
    <source>
        <dbReference type="ARBA" id="ARBA00022475"/>
    </source>
</evidence>
<dbReference type="KEGG" id="halg:HUG10_12125"/>
<keyword evidence="4" id="KW-1003">Cell membrane</keyword>
<dbReference type="AlphaFoldDB" id="A0A7D5GFH6"/>